<proteinExistence type="inferred from homology"/>
<dbReference type="Pfam" id="PF25917">
    <property type="entry name" value="BSH_RND"/>
    <property type="match status" value="1"/>
</dbReference>
<dbReference type="Gene3D" id="2.40.30.170">
    <property type="match status" value="1"/>
</dbReference>
<feature type="domain" description="Multidrug resistance protein MdtA-like alpha-helical hairpin" evidence="4">
    <location>
        <begin position="99"/>
        <end position="169"/>
    </location>
</feature>
<comment type="subcellular location">
    <subcellularLocation>
        <location evidence="1">Cell envelope</location>
    </subcellularLocation>
</comment>
<reference evidence="9" key="1">
    <citation type="journal article" date="2019" name="Int. J. Syst. Evol. Microbiol.">
        <title>The Global Catalogue of Microorganisms (GCM) 10K type strain sequencing project: providing services to taxonomists for standard genome sequencing and annotation.</title>
        <authorList>
            <consortium name="The Broad Institute Genomics Platform"/>
            <consortium name="The Broad Institute Genome Sequencing Center for Infectious Disease"/>
            <person name="Wu L."/>
            <person name="Ma J."/>
        </authorList>
    </citation>
    <scope>NUCLEOTIDE SEQUENCE [LARGE SCALE GENOMIC DNA]</scope>
    <source>
        <strain evidence="9">CCM 7480</strain>
    </source>
</reference>
<comment type="similarity">
    <text evidence="2">Belongs to the membrane fusion protein (MFP) (TC 8.A.1) family.</text>
</comment>
<feature type="domain" description="Multidrug resistance protein MdtA-like C-terminal permuted SH3" evidence="7">
    <location>
        <begin position="301"/>
        <end position="361"/>
    </location>
</feature>
<gene>
    <name evidence="8" type="ORF">ACFOPH_05855</name>
</gene>
<organism evidence="8 9">
    <name type="scientific">Massilia haematophila</name>
    <dbReference type="NCBI Taxonomy" id="457923"/>
    <lineage>
        <taxon>Bacteria</taxon>
        <taxon>Pseudomonadati</taxon>
        <taxon>Pseudomonadota</taxon>
        <taxon>Betaproteobacteria</taxon>
        <taxon>Burkholderiales</taxon>
        <taxon>Oxalobacteraceae</taxon>
        <taxon>Telluria group</taxon>
        <taxon>Massilia</taxon>
    </lineage>
</organism>
<dbReference type="PROSITE" id="PS51257">
    <property type="entry name" value="PROKAR_LIPOPROTEIN"/>
    <property type="match status" value="1"/>
</dbReference>
<dbReference type="InterPro" id="IPR058627">
    <property type="entry name" value="MdtA-like_C"/>
</dbReference>
<dbReference type="InterPro" id="IPR058624">
    <property type="entry name" value="MdtA-like_HH"/>
</dbReference>
<dbReference type="SUPFAM" id="SSF111369">
    <property type="entry name" value="HlyD-like secretion proteins"/>
    <property type="match status" value="1"/>
</dbReference>
<evidence type="ECO:0000256" key="1">
    <source>
        <dbReference type="ARBA" id="ARBA00004196"/>
    </source>
</evidence>
<name>A0ABV7PGY3_9BURK</name>
<feature type="region of interest" description="Disordered" evidence="3">
    <location>
        <begin position="366"/>
        <end position="400"/>
    </location>
</feature>
<dbReference type="Gene3D" id="2.40.50.100">
    <property type="match status" value="1"/>
</dbReference>
<evidence type="ECO:0000313" key="8">
    <source>
        <dbReference type="EMBL" id="MFC3457767.1"/>
    </source>
</evidence>
<dbReference type="Proteomes" id="UP001595665">
    <property type="component" value="Unassembled WGS sequence"/>
</dbReference>
<dbReference type="InterPro" id="IPR058625">
    <property type="entry name" value="MdtA-like_BSH"/>
</dbReference>
<dbReference type="InterPro" id="IPR006143">
    <property type="entry name" value="RND_pump_MFP"/>
</dbReference>
<comment type="caution">
    <text evidence="8">The sequence shown here is derived from an EMBL/GenBank/DDBJ whole genome shotgun (WGS) entry which is preliminary data.</text>
</comment>
<protein>
    <submittedName>
        <fullName evidence="8">Efflux RND transporter periplasmic adaptor subunit</fullName>
    </submittedName>
</protein>
<dbReference type="EMBL" id="JBHRVV010000001">
    <property type="protein sequence ID" value="MFC3457767.1"/>
    <property type="molecule type" value="Genomic_DNA"/>
</dbReference>
<evidence type="ECO:0000259" key="7">
    <source>
        <dbReference type="Pfam" id="PF25967"/>
    </source>
</evidence>
<dbReference type="Gene3D" id="2.40.420.20">
    <property type="match status" value="1"/>
</dbReference>
<evidence type="ECO:0000256" key="3">
    <source>
        <dbReference type="SAM" id="MobiDB-lite"/>
    </source>
</evidence>
<dbReference type="Pfam" id="PF25944">
    <property type="entry name" value="Beta-barrel_RND"/>
    <property type="match status" value="1"/>
</dbReference>
<dbReference type="NCBIfam" id="TIGR01730">
    <property type="entry name" value="RND_mfp"/>
    <property type="match status" value="1"/>
</dbReference>
<dbReference type="Gene3D" id="1.10.287.470">
    <property type="entry name" value="Helix hairpin bin"/>
    <property type="match status" value="1"/>
</dbReference>
<keyword evidence="9" id="KW-1185">Reference proteome</keyword>
<evidence type="ECO:0000259" key="6">
    <source>
        <dbReference type="Pfam" id="PF25944"/>
    </source>
</evidence>
<dbReference type="InterPro" id="IPR058626">
    <property type="entry name" value="MdtA-like_b-barrel"/>
</dbReference>
<evidence type="ECO:0000256" key="2">
    <source>
        <dbReference type="ARBA" id="ARBA00009477"/>
    </source>
</evidence>
<evidence type="ECO:0000259" key="4">
    <source>
        <dbReference type="Pfam" id="PF25876"/>
    </source>
</evidence>
<dbReference type="Pfam" id="PF25876">
    <property type="entry name" value="HH_MFP_RND"/>
    <property type="match status" value="1"/>
</dbReference>
<evidence type="ECO:0000313" key="9">
    <source>
        <dbReference type="Proteomes" id="UP001595665"/>
    </source>
</evidence>
<dbReference type="PANTHER" id="PTHR30158">
    <property type="entry name" value="ACRA/E-RELATED COMPONENT OF DRUG EFFLUX TRANSPORTER"/>
    <property type="match status" value="1"/>
</dbReference>
<sequence>MNRRPFPPPAALAICVALAGCSREQQAPPTPPLEVTAVSVTPRDTPVQFEFVAQTQSSREVEIRARVDGFLDKRLYTEGDMVRAGQPLFQMDRKPFEATLQSAEGQLEQQRAKLAVAEANLRRVRPLAARNAVSKKELDDAIGFERSSRAAVLAAEGEVRTARLNLGYTTIASPLQGLSSFAKKQEGSYLTSGDQGLLTTVSQVDPIWVNFSISENELLSYRDQIAKGRLKFPQGNKFEVEVILADGSVFPKRGRINFAEPSFNSETGTFLVRTELPNPNGQLRPGQFVRARVFGASRPGAIELPQRAVQQGAKGHYVWVIGNDGKARQRVVEVGDWIGDDWFISDGLKAGERVVVDGAGRVTPTAPLRVAQRAPQPKLAQATQDTVPPPGAAGRQEARP</sequence>
<dbReference type="Pfam" id="PF25967">
    <property type="entry name" value="RND-MFP_C"/>
    <property type="match status" value="1"/>
</dbReference>
<feature type="domain" description="Multidrug resistance protein MdtA-like beta-barrel" evidence="6">
    <location>
        <begin position="206"/>
        <end position="293"/>
    </location>
</feature>
<evidence type="ECO:0000259" key="5">
    <source>
        <dbReference type="Pfam" id="PF25917"/>
    </source>
</evidence>
<accession>A0ABV7PGY3</accession>
<feature type="domain" description="Multidrug resistance protein MdtA-like barrel-sandwich hybrid" evidence="5">
    <location>
        <begin position="59"/>
        <end position="200"/>
    </location>
</feature>
<dbReference type="RefSeq" id="WP_379734117.1">
    <property type="nucleotide sequence ID" value="NZ_JBHRVV010000001.1"/>
</dbReference>